<protein>
    <submittedName>
        <fullName evidence="1">CAZy families GT4 protein</fullName>
    </submittedName>
</protein>
<proteinExistence type="predicted"/>
<sequence length="109" mass="12495">GQTVIINNPIGKEFARIKKENNIDCPTILHIGTAWRKNLQGSIKALCGLNCKLRIIGRLKQEYLDLLSQNKIDYTNITGLSDEQVLKEYANCDIVSFPSFYVRFWYANN</sequence>
<name>A0A060BSK4_9BACT</name>
<reference evidence="1" key="1">
    <citation type="journal article" date="2013" name="Environ. Microbiol.">
        <title>Seasonally variable intestinal metagenomes of the red palm weevil (Rhynchophorus ferrugineus).</title>
        <authorList>
            <person name="Jia S."/>
            <person name="Zhang X."/>
            <person name="Zhang G."/>
            <person name="Yin A."/>
            <person name="Zhang S."/>
            <person name="Li F."/>
            <person name="Wang L."/>
            <person name="Zhao D."/>
            <person name="Yun Q."/>
            <person name="Tala"/>
            <person name="Wang J."/>
            <person name="Sun G."/>
            <person name="Baabdullah M."/>
            <person name="Yu X."/>
            <person name="Hu S."/>
            <person name="Al-Mssallem I.S."/>
            <person name="Yu J."/>
        </authorList>
    </citation>
    <scope>NUCLEOTIDE SEQUENCE</scope>
</reference>
<dbReference type="Gene3D" id="3.40.50.2000">
    <property type="entry name" value="Glycogen Phosphorylase B"/>
    <property type="match status" value="1"/>
</dbReference>
<accession>A0A060BSK4</accession>
<evidence type="ECO:0000313" key="1">
    <source>
        <dbReference type="EMBL" id="AIA85879.1"/>
    </source>
</evidence>
<dbReference type="EMBL" id="KF118617">
    <property type="protein sequence ID" value="AIA85879.1"/>
    <property type="molecule type" value="Genomic_DNA"/>
</dbReference>
<feature type="non-terminal residue" evidence="1">
    <location>
        <position position="1"/>
    </location>
</feature>
<organism evidence="1">
    <name type="scientific">uncultured Prevotella sp</name>
    <dbReference type="NCBI Taxonomy" id="159272"/>
    <lineage>
        <taxon>Bacteria</taxon>
        <taxon>Pseudomonadati</taxon>
        <taxon>Bacteroidota</taxon>
        <taxon>Bacteroidia</taxon>
        <taxon>Bacteroidales</taxon>
        <taxon>Prevotellaceae</taxon>
        <taxon>Prevotella</taxon>
        <taxon>environmental samples</taxon>
    </lineage>
</organism>
<dbReference type="SUPFAM" id="SSF53756">
    <property type="entry name" value="UDP-Glycosyltransferase/glycogen phosphorylase"/>
    <property type="match status" value="1"/>
</dbReference>
<dbReference type="AlphaFoldDB" id="A0A060BSK4"/>